<dbReference type="GO" id="GO:0071913">
    <property type="term" value="F:citrate secondary active transmembrane transporter activity"/>
    <property type="evidence" value="ECO:0007669"/>
    <property type="project" value="TreeGrafter"/>
</dbReference>
<evidence type="ECO:0000256" key="4">
    <source>
        <dbReference type="ARBA" id="ARBA00022692"/>
    </source>
</evidence>
<evidence type="ECO:0000256" key="1">
    <source>
        <dbReference type="ARBA" id="ARBA00004225"/>
    </source>
</evidence>
<evidence type="ECO:0000256" key="10">
    <source>
        <dbReference type="SAM" id="Coils"/>
    </source>
</evidence>
<dbReference type="SUPFAM" id="SSF103506">
    <property type="entry name" value="Mitochondrial carrier"/>
    <property type="match status" value="1"/>
</dbReference>
<keyword evidence="8 9" id="KW-0472">Membrane</keyword>
<keyword evidence="6 12" id="KW-1133">Transmembrane helix</keyword>
<gene>
    <name evidence="13" type="ORF">MCAP1_000447</name>
</gene>
<evidence type="ECO:0000313" key="14">
    <source>
        <dbReference type="Proteomes" id="UP001220961"/>
    </source>
</evidence>
<feature type="region of interest" description="Disordered" evidence="11">
    <location>
        <begin position="1"/>
        <end position="70"/>
    </location>
</feature>
<feature type="compositionally biased region" description="Pro residues" evidence="11">
    <location>
        <begin position="161"/>
        <end position="174"/>
    </location>
</feature>
<evidence type="ECO:0000256" key="8">
    <source>
        <dbReference type="ARBA" id="ARBA00023136"/>
    </source>
</evidence>
<protein>
    <submittedName>
        <fullName evidence="13">Uncharacterized protein</fullName>
    </submittedName>
</protein>
<dbReference type="PROSITE" id="PS50920">
    <property type="entry name" value="SOLCAR"/>
    <property type="match status" value="3"/>
</dbReference>
<dbReference type="FunFam" id="1.50.40.10:FF:000007">
    <property type="entry name" value="Mitochondrial tricarboxylate transport protein-like"/>
    <property type="match status" value="1"/>
</dbReference>
<dbReference type="PANTHER" id="PTHR45788:SF4">
    <property type="entry name" value="TRICARBOXYLATE TRANSPORT PROTEIN, MITOCHONDRIAL"/>
    <property type="match status" value="1"/>
</dbReference>
<sequence length="985" mass="106709">MQSGGLHTPRPQQLGILRSPHTPGTGSSVRFGMRTYEDGEESLLTASVSSSAGELDAAPSRDVSMRSEGDSLEMSFTESFLRREVDGALAGLEESDPEWSAPITPARPPLVEGQATARPPRAMVLPDAESASPLHSPAESPQEEPLAPSSPTIRASRAGPAEPPAEPAEPPAEPAEPVDEAQVKPLPEAVPSPRKQEAASTSPPSPPRPDDANPFESPGAPKSTLLARSTGADSSQASGSTTWGTPRGDASVRSAKSAASPGAAQWPGMYEFSYLTEKDELDELDTGPLVPYAVEALSTKLFAIDKLDHVDARELLDMIVALDRTHTQRTLFLQHRLARSHHLTGLLRASLEEAQSKNHMVETCVHEFLARKAAMESGATDATHSELRALTTQLEERLATMHGALLVGPGEAGAAEREALAAERAALAAERQRLETERRDLEVRLAASSAGDDREQAVEAVRAACAQDADVRVFQAREEAADEIRRLRAELAEARAPPSLADVLEERLRAAAERERTLEAHVAELELQLGERASRAPEAEVEQHALAEARARAEAQCAAMQGEYERLREERNELEAELKAQNHALQQRIRTLEHDVSRRDLELVQLQSQRERLEDESLHFSLALAAKDQELGMLKRGTQGSAYWQLLTRKAPETRKALGPITNRSRTTQETLDRVQRVLQAEAPAKPSTRSGRAVNPVFSLASGTLAGAVEGFATYPIEYTKTVSQFSAKPNEKPPHPLVIVRQTVAKHGITGLYSGCGALVAGNALKAGVRFLSYDHFKDMLKNEDGKLTAPRSLLAGLGAGMMEAIFAVTPSETIKTKLIDDAKRETPKYPPGLVRGSMAIVRDEGLLGIYRGLVPVMLRQGANSAVRFGTYSTLRNFVQTSSRPGQPLPGGVTFGIGAVAGIVTVYATMPLDVVKTRMQALDARQRYAGTFDCMRQVLRHEGLLAFWRGATPRLARLMLSGGIVFTVYEKSMDLLQSLFTRN</sequence>
<feature type="compositionally biased region" description="Polar residues" evidence="11">
    <location>
        <begin position="231"/>
        <end position="244"/>
    </location>
</feature>
<dbReference type="AlphaFoldDB" id="A0AAF0IV70"/>
<dbReference type="GO" id="GO:0006843">
    <property type="term" value="P:mitochondrial citrate transmembrane transport"/>
    <property type="evidence" value="ECO:0007669"/>
    <property type="project" value="TreeGrafter"/>
</dbReference>
<keyword evidence="14" id="KW-1185">Reference proteome</keyword>
<dbReference type="GO" id="GO:0031966">
    <property type="term" value="C:mitochondrial membrane"/>
    <property type="evidence" value="ECO:0007669"/>
    <property type="project" value="UniProtKB-SubCell"/>
</dbReference>
<dbReference type="Proteomes" id="UP001220961">
    <property type="component" value="Chromosome 1"/>
</dbReference>
<evidence type="ECO:0000256" key="7">
    <source>
        <dbReference type="ARBA" id="ARBA00023128"/>
    </source>
</evidence>
<accession>A0AAF0IV70</accession>
<evidence type="ECO:0000313" key="13">
    <source>
        <dbReference type="EMBL" id="WFD18248.1"/>
    </source>
</evidence>
<keyword evidence="4 9" id="KW-0812">Transmembrane</keyword>
<organism evidence="13 14">
    <name type="scientific">Malassezia caprae</name>
    <dbReference type="NCBI Taxonomy" id="1381934"/>
    <lineage>
        <taxon>Eukaryota</taxon>
        <taxon>Fungi</taxon>
        <taxon>Dikarya</taxon>
        <taxon>Basidiomycota</taxon>
        <taxon>Ustilaginomycotina</taxon>
        <taxon>Malasseziomycetes</taxon>
        <taxon>Malasseziales</taxon>
        <taxon>Malasseziaceae</taxon>
        <taxon>Malassezia</taxon>
    </lineage>
</organism>
<keyword evidence="3" id="KW-0813">Transport</keyword>
<dbReference type="InterPro" id="IPR049563">
    <property type="entry name" value="TXTP-like"/>
</dbReference>
<keyword evidence="7" id="KW-0496">Mitochondrion</keyword>
<evidence type="ECO:0000256" key="9">
    <source>
        <dbReference type="PROSITE-ProRule" id="PRU00282"/>
    </source>
</evidence>
<dbReference type="Pfam" id="PF00153">
    <property type="entry name" value="Mito_carr"/>
    <property type="match status" value="3"/>
</dbReference>
<evidence type="ECO:0000256" key="3">
    <source>
        <dbReference type="ARBA" id="ARBA00022448"/>
    </source>
</evidence>
<evidence type="ECO:0000256" key="6">
    <source>
        <dbReference type="ARBA" id="ARBA00022989"/>
    </source>
</evidence>
<dbReference type="PANTHER" id="PTHR45788">
    <property type="entry name" value="SUCCINATE/FUMARATE MITOCHONDRIAL TRANSPORTER-RELATED"/>
    <property type="match status" value="1"/>
</dbReference>
<evidence type="ECO:0000256" key="12">
    <source>
        <dbReference type="SAM" id="Phobius"/>
    </source>
</evidence>
<comment type="similarity">
    <text evidence="2">Belongs to the mitochondrial carrier (TC 2.A.29) family.</text>
</comment>
<proteinExistence type="inferred from homology"/>
<dbReference type="InterPro" id="IPR023395">
    <property type="entry name" value="MCP_dom_sf"/>
</dbReference>
<keyword evidence="10" id="KW-0175">Coiled coil</keyword>
<dbReference type="InterPro" id="IPR018108">
    <property type="entry name" value="MCP_transmembrane"/>
</dbReference>
<reference evidence="13" key="1">
    <citation type="submission" date="2023-03" db="EMBL/GenBank/DDBJ databases">
        <title>Mating type loci evolution in Malassezia.</title>
        <authorList>
            <person name="Coelho M.A."/>
        </authorList>
    </citation>
    <scope>NUCLEOTIDE SEQUENCE</scope>
    <source>
        <strain evidence="13">CBS 10434</strain>
    </source>
</reference>
<name>A0AAF0IV70_9BASI</name>
<evidence type="ECO:0000256" key="11">
    <source>
        <dbReference type="SAM" id="MobiDB-lite"/>
    </source>
</evidence>
<comment type="subcellular location">
    <subcellularLocation>
        <location evidence="1">Mitochondrion membrane</location>
        <topology evidence="1">Multi-pass membrane protein</topology>
    </subcellularLocation>
</comment>
<evidence type="ECO:0000256" key="2">
    <source>
        <dbReference type="ARBA" id="ARBA00006375"/>
    </source>
</evidence>
<feature type="repeat" description="Solcar" evidence="9">
    <location>
        <begin position="891"/>
        <end position="977"/>
    </location>
</feature>
<feature type="repeat" description="Solcar" evidence="9">
    <location>
        <begin position="695"/>
        <end position="782"/>
    </location>
</feature>
<feature type="coiled-coil region" evidence="10">
    <location>
        <begin position="477"/>
        <end position="616"/>
    </location>
</feature>
<dbReference type="EMBL" id="CP119908">
    <property type="protein sequence ID" value="WFD18248.1"/>
    <property type="molecule type" value="Genomic_DNA"/>
</dbReference>
<feature type="transmembrane region" description="Helical" evidence="12">
    <location>
        <begin position="891"/>
        <end position="912"/>
    </location>
</feature>
<feature type="repeat" description="Solcar" evidence="9">
    <location>
        <begin position="793"/>
        <end position="880"/>
    </location>
</feature>
<feature type="region of interest" description="Disordered" evidence="11">
    <location>
        <begin position="87"/>
        <end position="263"/>
    </location>
</feature>
<keyword evidence="5" id="KW-0677">Repeat</keyword>
<dbReference type="Gene3D" id="1.50.40.10">
    <property type="entry name" value="Mitochondrial carrier domain"/>
    <property type="match status" value="1"/>
</dbReference>
<evidence type="ECO:0000256" key="5">
    <source>
        <dbReference type="ARBA" id="ARBA00022737"/>
    </source>
</evidence>
<feature type="coiled-coil region" evidence="10">
    <location>
        <begin position="412"/>
        <end position="444"/>
    </location>
</feature>